<dbReference type="InterPro" id="IPR007367">
    <property type="entry name" value="DUF433"/>
</dbReference>
<evidence type="ECO:0008006" key="3">
    <source>
        <dbReference type="Google" id="ProtNLM"/>
    </source>
</evidence>
<dbReference type="AlphaFoldDB" id="A0A6J5GV88"/>
<dbReference type="InterPro" id="IPR036388">
    <property type="entry name" value="WH-like_DNA-bd_sf"/>
</dbReference>
<dbReference type="InterPro" id="IPR009057">
    <property type="entry name" value="Homeodomain-like_sf"/>
</dbReference>
<proteinExistence type="predicted"/>
<reference evidence="1 2" key="1">
    <citation type="submission" date="2020-04" db="EMBL/GenBank/DDBJ databases">
        <authorList>
            <person name="De Canck E."/>
        </authorList>
    </citation>
    <scope>NUCLEOTIDE SEQUENCE [LARGE SCALE GENOMIC DNA]</scope>
    <source>
        <strain evidence="1 2">LMG 28688</strain>
    </source>
</reference>
<keyword evidence="2" id="KW-1185">Reference proteome</keyword>
<dbReference type="PANTHER" id="PTHR34849">
    <property type="entry name" value="SSL5025 PROTEIN"/>
    <property type="match status" value="1"/>
</dbReference>
<dbReference type="Gene3D" id="1.10.10.10">
    <property type="entry name" value="Winged helix-like DNA-binding domain superfamily/Winged helix DNA-binding domain"/>
    <property type="match status" value="1"/>
</dbReference>
<evidence type="ECO:0000313" key="2">
    <source>
        <dbReference type="Proteomes" id="UP000494119"/>
    </source>
</evidence>
<sequence length="223" mass="24744">MARAFAAASAAEIAFIAGLTDREINRLVDEDVLRAPLVHRTDGRRFAPLTAPFATFWFSASDNLTRAARINVIETLTRRLLDRPDFDVILTLGAHALDDFDWRVEFDALTVELTHYVETASRRAGRVSEAGQHITEDPQVLGGAPCFAGTRVPVANVLAAWQQGMPLDELQAAWPFLTQQLLEDADVYMKAHPRPGRPRRLEEVVPQARLASRKVVRRAPGVA</sequence>
<name>A0A6J5GV88_9BURK</name>
<dbReference type="PANTHER" id="PTHR34849:SF3">
    <property type="entry name" value="SSR2962 PROTEIN"/>
    <property type="match status" value="1"/>
</dbReference>
<dbReference type="Pfam" id="PF04255">
    <property type="entry name" value="DUF433"/>
    <property type="match status" value="1"/>
</dbReference>
<accession>A0A6J5GV88</accession>
<organism evidence="1 2">
    <name type="scientific">Paraburkholderia caffeinitolerans</name>
    <dbReference type="NCBI Taxonomy" id="1723730"/>
    <lineage>
        <taxon>Bacteria</taxon>
        <taxon>Pseudomonadati</taxon>
        <taxon>Pseudomonadota</taxon>
        <taxon>Betaproteobacteria</taxon>
        <taxon>Burkholderiales</taxon>
        <taxon>Burkholderiaceae</taxon>
        <taxon>Paraburkholderia</taxon>
    </lineage>
</organism>
<dbReference type="RefSeq" id="WP_175198050.1">
    <property type="nucleotide sequence ID" value="NZ_CADIKL010000054.1"/>
</dbReference>
<dbReference type="EMBL" id="CADIKL010000054">
    <property type="protein sequence ID" value="CAB3807659.1"/>
    <property type="molecule type" value="Genomic_DNA"/>
</dbReference>
<dbReference type="SUPFAM" id="SSF46689">
    <property type="entry name" value="Homeodomain-like"/>
    <property type="match status" value="1"/>
</dbReference>
<evidence type="ECO:0000313" key="1">
    <source>
        <dbReference type="EMBL" id="CAB3807659.1"/>
    </source>
</evidence>
<dbReference type="Proteomes" id="UP000494119">
    <property type="component" value="Unassembled WGS sequence"/>
</dbReference>
<gene>
    <name evidence="1" type="ORF">LMG28688_06597</name>
</gene>
<protein>
    <recommendedName>
        <fullName evidence="3">DUF433 domain-containing protein</fullName>
    </recommendedName>
</protein>